<evidence type="ECO:0000256" key="3">
    <source>
        <dbReference type="ARBA" id="ARBA00023163"/>
    </source>
</evidence>
<keyword evidence="1" id="KW-0805">Transcription regulation</keyword>
<organism evidence="6 7">
    <name type="scientific">Candidatus Phocaeicola excrementipullorum</name>
    <dbReference type="NCBI Taxonomy" id="2838731"/>
    <lineage>
        <taxon>Bacteria</taxon>
        <taxon>Pseudomonadati</taxon>
        <taxon>Bacteroidota</taxon>
        <taxon>Bacteroidia</taxon>
        <taxon>Bacteroidales</taxon>
        <taxon>Bacteroidaceae</taxon>
        <taxon>Phocaeicola</taxon>
    </lineage>
</organism>
<proteinExistence type="predicted"/>
<dbReference type="GO" id="GO:0003700">
    <property type="term" value="F:DNA-binding transcription factor activity"/>
    <property type="evidence" value="ECO:0007669"/>
    <property type="project" value="InterPro"/>
</dbReference>
<dbReference type="Pfam" id="PF12833">
    <property type="entry name" value="HTH_18"/>
    <property type="match status" value="1"/>
</dbReference>
<reference evidence="6" key="1">
    <citation type="journal article" date="2021" name="PeerJ">
        <title>Extensive microbial diversity within the chicken gut microbiome revealed by metagenomics and culture.</title>
        <authorList>
            <person name="Gilroy R."/>
            <person name="Ravi A."/>
            <person name="Getino M."/>
            <person name="Pursley I."/>
            <person name="Horton D.L."/>
            <person name="Alikhan N.F."/>
            <person name="Baker D."/>
            <person name="Gharbi K."/>
            <person name="Hall N."/>
            <person name="Watson M."/>
            <person name="Adriaenssens E.M."/>
            <person name="Foster-Nyarko E."/>
            <person name="Jarju S."/>
            <person name="Secka A."/>
            <person name="Antonio M."/>
            <person name="Oren A."/>
            <person name="Chaudhuri R.R."/>
            <person name="La Ragione R."/>
            <person name="Hildebrand F."/>
            <person name="Pallen M.J."/>
        </authorList>
    </citation>
    <scope>NUCLEOTIDE SEQUENCE</scope>
    <source>
        <strain evidence="6">8470</strain>
    </source>
</reference>
<protein>
    <submittedName>
        <fullName evidence="6">Helix-turn-helix domain-containing protein</fullName>
    </submittedName>
</protein>
<dbReference type="SUPFAM" id="SSF46689">
    <property type="entry name" value="Homeodomain-like"/>
    <property type="match status" value="1"/>
</dbReference>
<dbReference type="Proteomes" id="UP000784286">
    <property type="component" value="Unassembled WGS sequence"/>
</dbReference>
<sequence length="156" mass="18309">MVEQEKLNADDGGGTGKRLPYNLREQKDKKPSYRTVMRVRLADELYRKIVDIVEGQKKYRDPYYTAKDLARDLHTNSRYLSAVINSRFGKNYSCLLNDYRIKEALRLLQDRRHAERSIEEIGAMAGFTNRQSFYAAFYRNLGETPNNYRKRNEGKG</sequence>
<dbReference type="AlphaFoldDB" id="A0A948TMJ1"/>
<gene>
    <name evidence="6" type="ORF">H9928_04640</name>
</gene>
<dbReference type="SMART" id="SM00342">
    <property type="entry name" value="HTH_ARAC"/>
    <property type="match status" value="1"/>
</dbReference>
<dbReference type="PROSITE" id="PS01124">
    <property type="entry name" value="HTH_ARAC_FAMILY_2"/>
    <property type="match status" value="1"/>
</dbReference>
<feature type="region of interest" description="Disordered" evidence="4">
    <location>
        <begin position="1"/>
        <end position="29"/>
    </location>
</feature>
<dbReference type="PANTHER" id="PTHR43280:SF29">
    <property type="entry name" value="ARAC-FAMILY TRANSCRIPTIONAL REGULATOR"/>
    <property type="match status" value="1"/>
</dbReference>
<name>A0A948TMJ1_9BACT</name>
<evidence type="ECO:0000256" key="4">
    <source>
        <dbReference type="SAM" id="MobiDB-lite"/>
    </source>
</evidence>
<reference evidence="6" key="2">
    <citation type="submission" date="2021-04" db="EMBL/GenBank/DDBJ databases">
        <authorList>
            <person name="Gilroy R."/>
        </authorList>
    </citation>
    <scope>NUCLEOTIDE SEQUENCE</scope>
    <source>
        <strain evidence="6">8470</strain>
    </source>
</reference>
<evidence type="ECO:0000313" key="6">
    <source>
        <dbReference type="EMBL" id="MBU3855835.1"/>
    </source>
</evidence>
<evidence type="ECO:0000256" key="2">
    <source>
        <dbReference type="ARBA" id="ARBA00023125"/>
    </source>
</evidence>
<accession>A0A948TMJ1</accession>
<dbReference type="GO" id="GO:0043565">
    <property type="term" value="F:sequence-specific DNA binding"/>
    <property type="evidence" value="ECO:0007669"/>
    <property type="project" value="InterPro"/>
</dbReference>
<keyword evidence="2" id="KW-0238">DNA-binding</keyword>
<dbReference type="InterPro" id="IPR009057">
    <property type="entry name" value="Homeodomain-like_sf"/>
</dbReference>
<dbReference type="InterPro" id="IPR018060">
    <property type="entry name" value="HTH_AraC"/>
</dbReference>
<keyword evidence="3" id="KW-0804">Transcription</keyword>
<evidence type="ECO:0000256" key="1">
    <source>
        <dbReference type="ARBA" id="ARBA00023015"/>
    </source>
</evidence>
<evidence type="ECO:0000259" key="5">
    <source>
        <dbReference type="PROSITE" id="PS01124"/>
    </source>
</evidence>
<evidence type="ECO:0000313" key="7">
    <source>
        <dbReference type="Proteomes" id="UP000784286"/>
    </source>
</evidence>
<dbReference type="PANTHER" id="PTHR43280">
    <property type="entry name" value="ARAC-FAMILY TRANSCRIPTIONAL REGULATOR"/>
    <property type="match status" value="1"/>
</dbReference>
<dbReference type="EMBL" id="JAHLFJ010000044">
    <property type="protein sequence ID" value="MBU3855835.1"/>
    <property type="molecule type" value="Genomic_DNA"/>
</dbReference>
<dbReference type="Gene3D" id="1.10.10.60">
    <property type="entry name" value="Homeodomain-like"/>
    <property type="match status" value="1"/>
</dbReference>
<comment type="caution">
    <text evidence="6">The sequence shown here is derived from an EMBL/GenBank/DDBJ whole genome shotgun (WGS) entry which is preliminary data.</text>
</comment>
<feature type="domain" description="HTH araC/xylS-type" evidence="5">
    <location>
        <begin position="47"/>
        <end position="151"/>
    </location>
</feature>